<accession>A0ACB7PDQ2</accession>
<reference evidence="1 2" key="1">
    <citation type="journal article" date="2021" name="Nat. Commun.">
        <title>Genetic determinants of endophytism in the Arabidopsis root mycobiome.</title>
        <authorList>
            <person name="Mesny F."/>
            <person name="Miyauchi S."/>
            <person name="Thiergart T."/>
            <person name="Pickel B."/>
            <person name="Atanasova L."/>
            <person name="Karlsson M."/>
            <person name="Huettel B."/>
            <person name="Barry K.W."/>
            <person name="Haridas S."/>
            <person name="Chen C."/>
            <person name="Bauer D."/>
            <person name="Andreopoulos W."/>
            <person name="Pangilinan J."/>
            <person name="LaButti K."/>
            <person name="Riley R."/>
            <person name="Lipzen A."/>
            <person name="Clum A."/>
            <person name="Drula E."/>
            <person name="Henrissat B."/>
            <person name="Kohler A."/>
            <person name="Grigoriev I.V."/>
            <person name="Martin F.M."/>
            <person name="Hacquard S."/>
        </authorList>
    </citation>
    <scope>NUCLEOTIDE SEQUENCE [LARGE SCALE GENOMIC DNA]</scope>
    <source>
        <strain evidence="1 2">MPI-SDFR-AT-0079</strain>
    </source>
</reference>
<keyword evidence="2" id="KW-1185">Reference proteome</keyword>
<dbReference type="EMBL" id="JAGIZQ010000003">
    <property type="protein sequence ID" value="KAH6637200.1"/>
    <property type="molecule type" value="Genomic_DNA"/>
</dbReference>
<evidence type="ECO:0000313" key="2">
    <source>
        <dbReference type="Proteomes" id="UP000724584"/>
    </source>
</evidence>
<name>A0ACB7PDQ2_9PEZI</name>
<organism evidence="1 2">
    <name type="scientific">Chaetomium tenue</name>
    <dbReference type="NCBI Taxonomy" id="1854479"/>
    <lineage>
        <taxon>Eukaryota</taxon>
        <taxon>Fungi</taxon>
        <taxon>Dikarya</taxon>
        <taxon>Ascomycota</taxon>
        <taxon>Pezizomycotina</taxon>
        <taxon>Sordariomycetes</taxon>
        <taxon>Sordariomycetidae</taxon>
        <taxon>Sordariales</taxon>
        <taxon>Chaetomiaceae</taxon>
        <taxon>Chaetomium</taxon>
    </lineage>
</organism>
<comment type="caution">
    <text evidence="1">The sequence shown here is derived from an EMBL/GenBank/DDBJ whole genome shotgun (WGS) entry which is preliminary data.</text>
</comment>
<evidence type="ECO:0000313" key="1">
    <source>
        <dbReference type="EMBL" id="KAH6637200.1"/>
    </source>
</evidence>
<sequence>MLSPLIVALLLPPALALTNPGAAAIAGRQEDENCKCQMSLDNGAMWTIQPSSMIRSMCDEGSGQPDACITEEFGQVCVGSEDRTSCECVVQSAIKWESQAEEGNWTLMDIHCAYGNVTVGA</sequence>
<gene>
    <name evidence="1" type="ORF">F5144DRAFT_547198</name>
</gene>
<dbReference type="Proteomes" id="UP000724584">
    <property type="component" value="Unassembled WGS sequence"/>
</dbReference>
<protein>
    <submittedName>
        <fullName evidence="1">Uncharacterized protein</fullName>
    </submittedName>
</protein>
<proteinExistence type="predicted"/>